<dbReference type="EMBL" id="JAAMPC010000006">
    <property type="protein sequence ID" value="KAG2307346.1"/>
    <property type="molecule type" value="Genomic_DNA"/>
</dbReference>
<reference evidence="2 3" key="1">
    <citation type="submission" date="2020-02" db="EMBL/GenBank/DDBJ databases">
        <authorList>
            <person name="Ma Q."/>
            <person name="Huang Y."/>
            <person name="Song X."/>
            <person name="Pei D."/>
        </authorList>
    </citation>
    <scope>NUCLEOTIDE SEQUENCE [LARGE SCALE GENOMIC DNA]</scope>
    <source>
        <strain evidence="2">Sxm20200214</strain>
        <tissue evidence="2">Leaf</tissue>
    </source>
</reference>
<proteinExistence type="predicted"/>
<accession>A0A8X7SIU1</accession>
<feature type="compositionally biased region" description="Basic and acidic residues" evidence="1">
    <location>
        <begin position="125"/>
        <end position="137"/>
    </location>
</feature>
<evidence type="ECO:0000313" key="2">
    <source>
        <dbReference type="EMBL" id="KAG2307346.1"/>
    </source>
</evidence>
<gene>
    <name evidence="2" type="ORF">Bca52824_027094</name>
</gene>
<feature type="compositionally biased region" description="Basic and acidic residues" evidence="1">
    <location>
        <begin position="229"/>
        <end position="241"/>
    </location>
</feature>
<sequence length="273" mass="30822">MSRKFDHNDSRFNTYELNRSRPLVNQNTIDDMVKASVEEHLKVLGVRKSPEKNDKLSIVGEEQSLSLPSLQQKNLAKELDKDTGVKRTLAEEFGSGAATPVKSPEFDFVYITPAKATKPTKATKANKDDKDAQDAKGKAYGRCMRGRHIVKDEHAADKKKTEQAEAVLKKKEKADARKKQTELKKQQAEAKKKEKAELKKQQAEAKQKEAELKKKKLTPPSATSEDDSDVQHVTDEARAEENEVLAESDVDNLEMIRSAVARSLFRFQMREVE</sequence>
<evidence type="ECO:0000256" key="1">
    <source>
        <dbReference type="SAM" id="MobiDB-lite"/>
    </source>
</evidence>
<name>A0A8X7SIU1_BRACI</name>
<evidence type="ECO:0000313" key="3">
    <source>
        <dbReference type="Proteomes" id="UP000886595"/>
    </source>
</evidence>
<dbReference type="Proteomes" id="UP000886595">
    <property type="component" value="Unassembled WGS sequence"/>
</dbReference>
<keyword evidence="3" id="KW-1185">Reference proteome</keyword>
<feature type="region of interest" description="Disordered" evidence="1">
    <location>
        <begin position="117"/>
        <end position="242"/>
    </location>
</feature>
<feature type="compositionally biased region" description="Basic and acidic residues" evidence="1">
    <location>
        <begin position="149"/>
        <end position="212"/>
    </location>
</feature>
<protein>
    <submittedName>
        <fullName evidence="2">Uncharacterized protein</fullName>
    </submittedName>
</protein>
<dbReference type="AlphaFoldDB" id="A0A8X7SIU1"/>
<organism evidence="2 3">
    <name type="scientific">Brassica carinata</name>
    <name type="common">Ethiopian mustard</name>
    <name type="synonym">Abyssinian cabbage</name>
    <dbReference type="NCBI Taxonomy" id="52824"/>
    <lineage>
        <taxon>Eukaryota</taxon>
        <taxon>Viridiplantae</taxon>
        <taxon>Streptophyta</taxon>
        <taxon>Embryophyta</taxon>
        <taxon>Tracheophyta</taxon>
        <taxon>Spermatophyta</taxon>
        <taxon>Magnoliopsida</taxon>
        <taxon>eudicotyledons</taxon>
        <taxon>Gunneridae</taxon>
        <taxon>Pentapetalae</taxon>
        <taxon>rosids</taxon>
        <taxon>malvids</taxon>
        <taxon>Brassicales</taxon>
        <taxon>Brassicaceae</taxon>
        <taxon>Brassiceae</taxon>
        <taxon>Brassica</taxon>
    </lineage>
</organism>
<comment type="caution">
    <text evidence="2">The sequence shown here is derived from an EMBL/GenBank/DDBJ whole genome shotgun (WGS) entry which is preliminary data.</text>
</comment>